<gene>
    <name evidence="2" type="ORF">R1flu_023244</name>
</gene>
<feature type="region of interest" description="Disordered" evidence="1">
    <location>
        <begin position="115"/>
        <end position="165"/>
    </location>
</feature>
<organism evidence="2 3">
    <name type="scientific">Riccia fluitans</name>
    <dbReference type="NCBI Taxonomy" id="41844"/>
    <lineage>
        <taxon>Eukaryota</taxon>
        <taxon>Viridiplantae</taxon>
        <taxon>Streptophyta</taxon>
        <taxon>Embryophyta</taxon>
        <taxon>Marchantiophyta</taxon>
        <taxon>Marchantiopsida</taxon>
        <taxon>Marchantiidae</taxon>
        <taxon>Marchantiales</taxon>
        <taxon>Ricciaceae</taxon>
        <taxon>Riccia</taxon>
    </lineage>
</organism>
<reference evidence="2 3" key="1">
    <citation type="submission" date="2024-09" db="EMBL/GenBank/DDBJ databases">
        <title>Chromosome-scale assembly of Riccia fluitans.</title>
        <authorList>
            <person name="Paukszto L."/>
            <person name="Sawicki J."/>
            <person name="Karawczyk K."/>
            <person name="Piernik-Szablinska J."/>
            <person name="Szczecinska M."/>
            <person name="Mazdziarz M."/>
        </authorList>
    </citation>
    <scope>NUCLEOTIDE SEQUENCE [LARGE SCALE GENOMIC DNA]</scope>
    <source>
        <strain evidence="2">Rf_01</strain>
        <tissue evidence="2">Aerial parts of the thallus</tissue>
    </source>
</reference>
<evidence type="ECO:0000256" key="1">
    <source>
        <dbReference type="SAM" id="MobiDB-lite"/>
    </source>
</evidence>
<feature type="region of interest" description="Disordered" evidence="1">
    <location>
        <begin position="1"/>
        <end position="25"/>
    </location>
</feature>
<sequence length="165" mass="18103">MRGTYLPGGVDPSSIGPDSRSQESVRDHVNVYPVGDFPLEAHPQYIRREWPQGLLEHAARECGEGGYRDASLPRVGISFSALAIVSRLPALDDDPPPASDGQRRGTVAHFQFVSRSSGAIHRDHNTQPRSELIGPDRDVSEERRGREGVGALPNRVESNCNEKLI</sequence>
<name>A0ABD1XRI1_9MARC</name>
<protein>
    <submittedName>
        <fullName evidence="2">Uncharacterized protein</fullName>
    </submittedName>
</protein>
<dbReference type="AlphaFoldDB" id="A0ABD1XRI1"/>
<dbReference type="EMBL" id="JBHFFA010000007">
    <property type="protein sequence ID" value="KAL2611552.1"/>
    <property type="molecule type" value="Genomic_DNA"/>
</dbReference>
<feature type="compositionally biased region" description="Polar residues" evidence="1">
    <location>
        <begin position="156"/>
        <end position="165"/>
    </location>
</feature>
<evidence type="ECO:0000313" key="2">
    <source>
        <dbReference type="EMBL" id="KAL2611552.1"/>
    </source>
</evidence>
<comment type="caution">
    <text evidence="2">The sequence shown here is derived from an EMBL/GenBank/DDBJ whole genome shotgun (WGS) entry which is preliminary data.</text>
</comment>
<dbReference type="Proteomes" id="UP001605036">
    <property type="component" value="Unassembled WGS sequence"/>
</dbReference>
<feature type="compositionally biased region" description="Basic and acidic residues" evidence="1">
    <location>
        <begin position="134"/>
        <end position="147"/>
    </location>
</feature>
<accession>A0ABD1XRI1</accession>
<proteinExistence type="predicted"/>
<evidence type="ECO:0000313" key="3">
    <source>
        <dbReference type="Proteomes" id="UP001605036"/>
    </source>
</evidence>
<keyword evidence="3" id="KW-1185">Reference proteome</keyword>